<sequence>MRLAERERGLLDLVAKYRDEECRRRIEQARTEARALLDRTFAEERAYLHSQIEAERHRARTRIEAVRADRDTRLRHRGERLSAGRLAAAWPRLEAALLARWGSALGRRGWAEHFLRLASERLPRPAPNDHWVIRHAPDWTETERRALVVDLGLGLGHRPRFIADGDLVAGLTVACGGAVLDASLEGLLRDRTRLEARLLALLEGVGGSAAAGRPGASA</sequence>
<evidence type="ECO:0000313" key="1">
    <source>
        <dbReference type="EMBL" id="AGA91010.1"/>
    </source>
</evidence>
<reference evidence="1 2" key="1">
    <citation type="submission" date="2011-09" db="EMBL/GenBank/DDBJ databases">
        <title>Complete sequence of chromosome of Thioflavicoccus mobilis 8321.</title>
        <authorList>
            <consortium name="US DOE Joint Genome Institute"/>
            <person name="Lucas S."/>
            <person name="Han J."/>
            <person name="Lapidus A."/>
            <person name="Cheng J.-F."/>
            <person name="Goodwin L."/>
            <person name="Pitluck S."/>
            <person name="Peters L."/>
            <person name="Ovchinnikova G."/>
            <person name="Lu M."/>
            <person name="Detter J.C."/>
            <person name="Han C."/>
            <person name="Tapia R."/>
            <person name="Land M."/>
            <person name="Hauser L."/>
            <person name="Kyrpides N."/>
            <person name="Ivanova N."/>
            <person name="Pagani I."/>
            <person name="Vogl K."/>
            <person name="Liu Z."/>
            <person name="Imhoff J."/>
            <person name="Thiel V."/>
            <person name="Frigaard N.-U."/>
            <person name="Bryant D."/>
            <person name="Woyke T."/>
        </authorList>
    </citation>
    <scope>NUCLEOTIDE SEQUENCE [LARGE SCALE GENOMIC DNA]</scope>
    <source>
        <strain evidence="1 2">8321</strain>
    </source>
</reference>
<dbReference type="eggNOG" id="ENOG5032V3Q">
    <property type="taxonomic scope" value="Bacteria"/>
</dbReference>
<dbReference type="HOGENOM" id="CLU_1266402_0_0_6"/>
<protein>
    <submittedName>
        <fullName evidence="1">Uncharacterized protein</fullName>
    </submittedName>
</protein>
<dbReference type="AlphaFoldDB" id="L0H070"/>
<dbReference type="Proteomes" id="UP000010816">
    <property type="component" value="Chromosome"/>
</dbReference>
<keyword evidence="2" id="KW-1185">Reference proteome</keyword>
<dbReference type="EMBL" id="CP003051">
    <property type="protein sequence ID" value="AGA91010.1"/>
    <property type="molecule type" value="Genomic_DNA"/>
</dbReference>
<organism evidence="1 2">
    <name type="scientific">Thioflavicoccus mobilis 8321</name>
    <dbReference type="NCBI Taxonomy" id="765912"/>
    <lineage>
        <taxon>Bacteria</taxon>
        <taxon>Pseudomonadati</taxon>
        <taxon>Pseudomonadota</taxon>
        <taxon>Gammaproteobacteria</taxon>
        <taxon>Chromatiales</taxon>
        <taxon>Chromatiaceae</taxon>
        <taxon>Thioflavicoccus</taxon>
    </lineage>
</organism>
<accession>L0H070</accession>
<dbReference type="KEGG" id="tmb:Thimo_2265"/>
<gene>
    <name evidence="1" type="ORF">Thimo_2265</name>
</gene>
<name>L0H070_9GAMM</name>
<dbReference type="OrthoDB" id="5765021at2"/>
<proteinExistence type="predicted"/>
<evidence type="ECO:0000313" key="2">
    <source>
        <dbReference type="Proteomes" id="UP000010816"/>
    </source>
</evidence>
<dbReference type="STRING" id="765912.Thimo_2265"/>
<dbReference type="RefSeq" id="WP_015281145.1">
    <property type="nucleotide sequence ID" value="NC_019940.1"/>
</dbReference>